<evidence type="ECO:0000313" key="2">
    <source>
        <dbReference type="Proteomes" id="UP001501455"/>
    </source>
</evidence>
<proteinExistence type="predicted"/>
<sequence length="67" mass="7474">MAEDASTTHTGSLPRVMASLRNLAISVFRQDDHINIAAACRHTARDPQRPLTALGIRRSTRQIDYTQ</sequence>
<organism evidence="1 2">
    <name type="scientific">Streptomyces prasinosporus</name>
    <dbReference type="NCBI Taxonomy" id="68256"/>
    <lineage>
        <taxon>Bacteria</taxon>
        <taxon>Bacillati</taxon>
        <taxon>Actinomycetota</taxon>
        <taxon>Actinomycetes</taxon>
        <taxon>Kitasatosporales</taxon>
        <taxon>Streptomycetaceae</taxon>
        <taxon>Streptomyces</taxon>
        <taxon>Streptomyces albogriseolus group</taxon>
    </lineage>
</organism>
<keyword evidence="2" id="KW-1185">Reference proteome</keyword>
<accession>A0ABP6UGK9</accession>
<gene>
    <name evidence="1" type="ORF">GCM10019016_127370</name>
</gene>
<dbReference type="Proteomes" id="UP001501455">
    <property type="component" value="Unassembled WGS sequence"/>
</dbReference>
<evidence type="ECO:0000313" key="1">
    <source>
        <dbReference type="EMBL" id="GAA3505624.1"/>
    </source>
</evidence>
<dbReference type="RefSeq" id="WP_345585804.1">
    <property type="nucleotide sequence ID" value="NZ_BAAAXF010000083.1"/>
</dbReference>
<comment type="caution">
    <text evidence="1">The sequence shown here is derived from an EMBL/GenBank/DDBJ whole genome shotgun (WGS) entry which is preliminary data.</text>
</comment>
<protein>
    <submittedName>
        <fullName evidence="1">Uncharacterized protein</fullName>
    </submittedName>
</protein>
<dbReference type="EMBL" id="BAAAXF010000083">
    <property type="protein sequence ID" value="GAA3505624.1"/>
    <property type="molecule type" value="Genomic_DNA"/>
</dbReference>
<name>A0ABP6UGK9_9ACTN</name>
<reference evidence="2" key="1">
    <citation type="journal article" date="2019" name="Int. J. Syst. Evol. Microbiol.">
        <title>The Global Catalogue of Microorganisms (GCM) 10K type strain sequencing project: providing services to taxonomists for standard genome sequencing and annotation.</title>
        <authorList>
            <consortium name="The Broad Institute Genomics Platform"/>
            <consortium name="The Broad Institute Genome Sequencing Center for Infectious Disease"/>
            <person name="Wu L."/>
            <person name="Ma J."/>
        </authorList>
    </citation>
    <scope>NUCLEOTIDE SEQUENCE [LARGE SCALE GENOMIC DNA]</scope>
    <source>
        <strain evidence="2">JCM 4816</strain>
    </source>
</reference>